<keyword evidence="2" id="KW-0964">Secreted</keyword>
<dbReference type="PANTHER" id="PTHR45460">
    <property type="entry name" value="SIMILAR TO CYSTEINE PROTEINASE"/>
    <property type="match status" value="1"/>
</dbReference>
<dbReference type="OrthoDB" id="9816120at2"/>
<dbReference type="InterPro" id="IPR028994">
    <property type="entry name" value="Integrin_alpha_N"/>
</dbReference>
<comment type="caution">
    <text evidence="6">The sequence shown here is derived from an EMBL/GenBank/DDBJ whole genome shotgun (WGS) entry which is preliminary data.</text>
</comment>
<keyword evidence="3 5" id="KW-0732">Signal</keyword>
<evidence type="ECO:0000313" key="7">
    <source>
        <dbReference type="Proteomes" id="UP000244223"/>
    </source>
</evidence>
<evidence type="ECO:0000313" key="6">
    <source>
        <dbReference type="EMBL" id="PTQ90491.1"/>
    </source>
</evidence>
<dbReference type="GO" id="GO:0005576">
    <property type="term" value="C:extracellular region"/>
    <property type="evidence" value="ECO:0007669"/>
    <property type="project" value="UniProtKB-SubCell"/>
</dbReference>
<name>A0A2T5J227_9GAMM</name>
<reference evidence="6 7" key="1">
    <citation type="submission" date="2018-04" db="EMBL/GenBank/DDBJ databases">
        <title>Genomic Encyclopedia of Archaeal and Bacterial Type Strains, Phase II (KMG-II): from individual species to whole genera.</title>
        <authorList>
            <person name="Goeker M."/>
        </authorList>
    </citation>
    <scope>NUCLEOTIDE SEQUENCE [LARGE SCALE GENOMIC DNA]</scope>
    <source>
        <strain evidence="6 7">DSM 5822</strain>
    </source>
</reference>
<keyword evidence="7" id="KW-1185">Reference proteome</keyword>
<dbReference type="Gene3D" id="2.130.10.130">
    <property type="entry name" value="Integrin alpha, N-terminal"/>
    <property type="match status" value="1"/>
</dbReference>
<dbReference type="PANTHER" id="PTHR45460:SF2">
    <property type="entry name" value="ALPHA 1,3 GLUCANASE, GH71 FAMILY (EUROFUNG)"/>
    <property type="match status" value="1"/>
</dbReference>
<feature type="chain" id="PRO_5015511806" evidence="5">
    <location>
        <begin position="21"/>
        <end position="743"/>
    </location>
</feature>
<dbReference type="AlphaFoldDB" id="A0A2T5J227"/>
<comment type="subcellular location">
    <subcellularLocation>
        <location evidence="1">Secreted</location>
    </subcellularLocation>
</comment>
<evidence type="ECO:0000256" key="4">
    <source>
        <dbReference type="ARBA" id="ARBA00023026"/>
    </source>
</evidence>
<dbReference type="InterPro" id="IPR003284">
    <property type="entry name" value="Sal_SpvB"/>
</dbReference>
<evidence type="ECO:0000256" key="2">
    <source>
        <dbReference type="ARBA" id="ARBA00022525"/>
    </source>
</evidence>
<evidence type="ECO:0000256" key="3">
    <source>
        <dbReference type="ARBA" id="ARBA00022729"/>
    </source>
</evidence>
<dbReference type="Proteomes" id="UP000244223">
    <property type="component" value="Unassembled WGS sequence"/>
</dbReference>
<dbReference type="Pfam" id="PF03534">
    <property type="entry name" value="SpvB"/>
    <property type="match status" value="1"/>
</dbReference>
<feature type="signal peptide" evidence="5">
    <location>
        <begin position="1"/>
        <end position="20"/>
    </location>
</feature>
<keyword evidence="4" id="KW-0843">Virulence</keyword>
<dbReference type="Pfam" id="PF13517">
    <property type="entry name" value="FG-GAP_3"/>
    <property type="match status" value="1"/>
</dbReference>
<evidence type="ECO:0000256" key="1">
    <source>
        <dbReference type="ARBA" id="ARBA00004613"/>
    </source>
</evidence>
<dbReference type="SUPFAM" id="SSF69318">
    <property type="entry name" value="Integrin alpha N-terminal domain"/>
    <property type="match status" value="1"/>
</dbReference>
<dbReference type="EMBL" id="QAON01000003">
    <property type="protein sequence ID" value="PTQ90491.1"/>
    <property type="molecule type" value="Genomic_DNA"/>
</dbReference>
<sequence>MSSRMTILIGLSAWSIIASTAEIPASKLQGNFSVSPMGAATYSIPLSLPAGVNGATPKLSLEYNSQAGMGIAGMGWNIGGLSAITRCPQSKAVDGVQKALTFSPDDRFCMDGQRLILTSGTYGAAGSTYQTQINNFARVTALAHPNNTSLIYFKVDTKDGKVLEYGSRLDAVLQPNASGKANFPLVWMISRSEDRDQKGQLVEYDYTNDNVNGQQTLSRVRYAFDESDINNLVEVVFSYHTIPEIPTTEYPLPAIKRYIAGGATTKLNSQLAKITIRSASSSGQSLNEVINYQLRYEVASYTRRQRLKEIELCTSLANCMPPLKFQSSNPLNSIELAFSLPANKLNYFGQVAGGWTDNSSYPRQLVDVNGDGLPDIVGFASSGVMVALNNGQGGFNNAENKLAYFGITSGGWTDNNSYPRQLVDVNGDGLPDIVGFASSGVMVALNNGQGGFNNAENKLAYFGINAGGWTDNSSYPRQLVDVNGDGLPDIVGFASSGVMVALNKATGFESSILVLSEFGINQGWTSDYSRSLIDLNGDGKIDILGFSAQGVIISNYKDGFQFDLITQFDKTALLGTPYNITYLPITNNQIYVGGGQSAYPNYNLRFPMYVVSSVSTSNGVNGDNHNDYFYRGLTANQTRGWQGFLGTAVVNREQKTRRETIYNQSFPYTGMVKEQRTVYCTANCLTSHTTYPFVNQTGFDVLSTLINTFEYTTINGISSSQKIYFPYVKSSTVKTYEAPIVSQ</sequence>
<gene>
    <name evidence="6" type="ORF">C8N29_103246</name>
</gene>
<organism evidence="6 7">
    <name type="scientific">Agitococcus lubricus</name>
    <dbReference type="NCBI Taxonomy" id="1077255"/>
    <lineage>
        <taxon>Bacteria</taxon>
        <taxon>Pseudomonadati</taxon>
        <taxon>Pseudomonadota</taxon>
        <taxon>Gammaproteobacteria</taxon>
        <taxon>Moraxellales</taxon>
        <taxon>Moraxellaceae</taxon>
        <taxon>Agitococcus</taxon>
    </lineage>
</organism>
<accession>A0A2T5J227</accession>
<protein>
    <submittedName>
        <fullName evidence="6">VCBS repeat protein</fullName>
    </submittedName>
</protein>
<dbReference type="GO" id="GO:0005737">
    <property type="term" value="C:cytoplasm"/>
    <property type="evidence" value="ECO:0007669"/>
    <property type="project" value="InterPro"/>
</dbReference>
<proteinExistence type="predicted"/>
<evidence type="ECO:0000256" key="5">
    <source>
        <dbReference type="SAM" id="SignalP"/>
    </source>
</evidence>
<dbReference type="InterPro" id="IPR013517">
    <property type="entry name" value="FG-GAP"/>
</dbReference>